<keyword evidence="3" id="KW-1185">Reference proteome</keyword>
<protein>
    <recommendedName>
        <fullName evidence="4">Secreted protein</fullName>
    </recommendedName>
</protein>
<sequence>HSSFLPLFLSVLSSVCVSVSLPSAPLLCSGSWLASRSLEGSEVAGVRWSLEVHAAVGSARRRRCAAVGCAARIRAAVRGAVRWRW</sequence>
<organism evidence="2 3">
    <name type="scientific">Vigna angularis var. angularis</name>
    <dbReference type="NCBI Taxonomy" id="157739"/>
    <lineage>
        <taxon>Eukaryota</taxon>
        <taxon>Viridiplantae</taxon>
        <taxon>Streptophyta</taxon>
        <taxon>Embryophyta</taxon>
        <taxon>Tracheophyta</taxon>
        <taxon>Spermatophyta</taxon>
        <taxon>Magnoliopsida</taxon>
        <taxon>eudicotyledons</taxon>
        <taxon>Gunneridae</taxon>
        <taxon>Pentapetalae</taxon>
        <taxon>rosids</taxon>
        <taxon>fabids</taxon>
        <taxon>Fabales</taxon>
        <taxon>Fabaceae</taxon>
        <taxon>Papilionoideae</taxon>
        <taxon>50 kb inversion clade</taxon>
        <taxon>NPAAA clade</taxon>
        <taxon>indigoferoid/millettioid clade</taxon>
        <taxon>Phaseoleae</taxon>
        <taxon>Vigna</taxon>
    </lineage>
</organism>
<name>A0A0S3SH35_PHAAN</name>
<gene>
    <name evidence="2" type="primary">Vigan.07G075800</name>
    <name evidence="2" type="ORF">VIGAN_07075800</name>
</gene>
<evidence type="ECO:0008006" key="4">
    <source>
        <dbReference type="Google" id="ProtNLM"/>
    </source>
</evidence>
<keyword evidence="1" id="KW-0732">Signal</keyword>
<feature type="signal peptide" evidence="1">
    <location>
        <begin position="1"/>
        <end position="18"/>
    </location>
</feature>
<feature type="chain" id="PRO_5006618090" description="Secreted protein" evidence="1">
    <location>
        <begin position="19"/>
        <end position="85"/>
    </location>
</feature>
<feature type="non-terminal residue" evidence="2">
    <location>
        <position position="1"/>
    </location>
</feature>
<proteinExistence type="predicted"/>
<dbReference type="AlphaFoldDB" id="A0A0S3SH35"/>
<accession>A0A0S3SH35</accession>
<reference evidence="2 3" key="1">
    <citation type="journal article" date="2015" name="Sci. Rep.">
        <title>The power of single molecule real-time sequencing technology in the de novo assembly of a eukaryotic genome.</title>
        <authorList>
            <person name="Sakai H."/>
            <person name="Naito K."/>
            <person name="Ogiso-Tanaka E."/>
            <person name="Takahashi Y."/>
            <person name="Iseki K."/>
            <person name="Muto C."/>
            <person name="Satou K."/>
            <person name="Teruya K."/>
            <person name="Shiroma A."/>
            <person name="Shimoji M."/>
            <person name="Hirano T."/>
            <person name="Itoh T."/>
            <person name="Kaga A."/>
            <person name="Tomooka N."/>
        </authorList>
    </citation>
    <scope>NUCLEOTIDE SEQUENCE [LARGE SCALE GENOMIC DNA]</scope>
    <source>
        <strain evidence="3">cv. Shumari</strain>
    </source>
</reference>
<dbReference type="Proteomes" id="UP000291084">
    <property type="component" value="Chromosome 7"/>
</dbReference>
<evidence type="ECO:0000256" key="1">
    <source>
        <dbReference type="SAM" id="SignalP"/>
    </source>
</evidence>
<evidence type="ECO:0000313" key="3">
    <source>
        <dbReference type="Proteomes" id="UP000291084"/>
    </source>
</evidence>
<evidence type="ECO:0000313" key="2">
    <source>
        <dbReference type="EMBL" id="BAT92096.1"/>
    </source>
</evidence>
<dbReference type="EMBL" id="AP015040">
    <property type="protein sequence ID" value="BAT92096.1"/>
    <property type="molecule type" value="Genomic_DNA"/>
</dbReference>